<evidence type="ECO:0000313" key="2">
    <source>
        <dbReference type="Proteomes" id="UP000053872"/>
    </source>
</evidence>
<protein>
    <submittedName>
        <fullName evidence="1">Calcium and integrin binding 1 (Calmyrin)</fullName>
    </submittedName>
</protein>
<keyword evidence="1" id="KW-0401">Integrin</keyword>
<accession>A0A2I0LI88</accession>
<evidence type="ECO:0000313" key="1">
    <source>
        <dbReference type="EMBL" id="PKK17139.1"/>
    </source>
</evidence>
<dbReference type="AlphaFoldDB" id="A0A2I0LI88"/>
<dbReference type="InParanoid" id="A0A2I0LI88"/>
<gene>
    <name evidence="1" type="primary">CIB1</name>
    <name evidence="1" type="ORF">A306_00014333</name>
</gene>
<reference evidence="1 2" key="1">
    <citation type="journal article" date="2013" name="Science">
        <title>Genomic diversity and evolution of the head crest in the rock pigeon.</title>
        <authorList>
            <person name="Shapiro M.D."/>
            <person name="Kronenberg Z."/>
            <person name="Li C."/>
            <person name="Domyan E.T."/>
            <person name="Pan H."/>
            <person name="Campbell M."/>
            <person name="Tan H."/>
            <person name="Huff C.D."/>
            <person name="Hu H."/>
            <person name="Vickrey A.I."/>
            <person name="Nielsen S.C."/>
            <person name="Stringham S.A."/>
            <person name="Hu H."/>
            <person name="Willerslev E."/>
            <person name="Gilbert M.T."/>
            <person name="Yandell M."/>
            <person name="Zhang G."/>
            <person name="Wang J."/>
        </authorList>
    </citation>
    <scope>NUCLEOTIDE SEQUENCE [LARGE SCALE GENOMIC DNA]</scope>
    <source>
        <tissue evidence="1">Blood</tissue>
    </source>
</reference>
<dbReference type="EMBL" id="AKCR02000421">
    <property type="protein sequence ID" value="PKK17139.1"/>
    <property type="molecule type" value="Genomic_DNA"/>
</dbReference>
<organism evidence="1 2">
    <name type="scientific">Columba livia</name>
    <name type="common">Rock dove</name>
    <dbReference type="NCBI Taxonomy" id="8932"/>
    <lineage>
        <taxon>Eukaryota</taxon>
        <taxon>Metazoa</taxon>
        <taxon>Chordata</taxon>
        <taxon>Craniata</taxon>
        <taxon>Vertebrata</taxon>
        <taxon>Euteleostomi</taxon>
        <taxon>Archelosauria</taxon>
        <taxon>Archosauria</taxon>
        <taxon>Dinosauria</taxon>
        <taxon>Saurischia</taxon>
        <taxon>Theropoda</taxon>
        <taxon>Coelurosauria</taxon>
        <taxon>Aves</taxon>
        <taxon>Neognathae</taxon>
        <taxon>Neoaves</taxon>
        <taxon>Columbimorphae</taxon>
        <taxon>Columbiformes</taxon>
        <taxon>Columbidae</taxon>
        <taxon>Columba</taxon>
    </lineage>
</organism>
<sequence length="124" mass="12835">MRALRLCGTTIPLAATALRAPRTFPLLTSRAAAAALLTVCSALGRAHSCCPESRAPGSCCACSHSALPGADFISLCKPGAALWTGGRHMELLLAPLCPQYQFVPTMSRQGAAAQPRPCLAPTAF</sequence>
<dbReference type="Proteomes" id="UP000053872">
    <property type="component" value="Unassembled WGS sequence"/>
</dbReference>
<dbReference type="GO" id="GO:0007229">
    <property type="term" value="P:integrin-mediated signaling pathway"/>
    <property type="evidence" value="ECO:0007669"/>
    <property type="project" value="UniProtKB-KW"/>
</dbReference>
<comment type="caution">
    <text evidence="1">The sequence shown here is derived from an EMBL/GenBank/DDBJ whole genome shotgun (WGS) entry which is preliminary data.</text>
</comment>
<name>A0A2I0LI88_COLLI</name>
<proteinExistence type="predicted"/>
<keyword evidence="2" id="KW-1185">Reference proteome</keyword>